<dbReference type="GO" id="GO:0006048">
    <property type="term" value="P:UDP-N-acetylglucosamine biosynthetic process"/>
    <property type="evidence" value="ECO:0007669"/>
    <property type="project" value="UniProtKB-UniPathway"/>
</dbReference>
<gene>
    <name evidence="3" type="ORF">Gotri_010933</name>
</gene>
<dbReference type="Gene3D" id="3.40.50.720">
    <property type="entry name" value="NAD(P)-binding Rossmann-like Domain"/>
    <property type="match status" value="1"/>
</dbReference>
<dbReference type="SUPFAM" id="SSF55729">
    <property type="entry name" value="Acyl-CoA N-acyltransferases (Nat)"/>
    <property type="match status" value="1"/>
</dbReference>
<evidence type="ECO:0000259" key="2">
    <source>
        <dbReference type="Pfam" id="PF00583"/>
    </source>
</evidence>
<feature type="non-terminal residue" evidence="3">
    <location>
        <position position="319"/>
    </location>
</feature>
<dbReference type="InterPro" id="IPR016181">
    <property type="entry name" value="Acyl_CoA_acyltransferase"/>
</dbReference>
<dbReference type="EMBL" id="JABEZW010000009">
    <property type="protein sequence ID" value="MBA0775833.1"/>
    <property type="molecule type" value="Genomic_DNA"/>
</dbReference>
<dbReference type="InterPro" id="IPR000182">
    <property type="entry name" value="GNAT_dom"/>
</dbReference>
<organism evidence="3 4">
    <name type="scientific">Gossypium trilobum</name>
    <dbReference type="NCBI Taxonomy" id="34281"/>
    <lineage>
        <taxon>Eukaryota</taxon>
        <taxon>Viridiplantae</taxon>
        <taxon>Streptophyta</taxon>
        <taxon>Embryophyta</taxon>
        <taxon>Tracheophyta</taxon>
        <taxon>Spermatophyta</taxon>
        <taxon>Magnoliopsida</taxon>
        <taxon>eudicotyledons</taxon>
        <taxon>Gunneridae</taxon>
        <taxon>Pentapetalae</taxon>
        <taxon>rosids</taxon>
        <taxon>malvids</taxon>
        <taxon>Malvales</taxon>
        <taxon>Malvaceae</taxon>
        <taxon>Malvoideae</taxon>
        <taxon>Gossypium</taxon>
    </lineage>
</organism>
<dbReference type="Proteomes" id="UP000593568">
    <property type="component" value="Unassembled WGS sequence"/>
</dbReference>
<dbReference type="CDD" id="cd04301">
    <property type="entry name" value="NAT_SF"/>
    <property type="match status" value="1"/>
</dbReference>
<evidence type="ECO:0000313" key="3">
    <source>
        <dbReference type="EMBL" id="MBA0775833.1"/>
    </source>
</evidence>
<dbReference type="UniPathway" id="UPA00113">
    <property type="reaction ID" value="UER00529"/>
</dbReference>
<sequence>MIQHLHKLSALKCTSFNYQQKFPLSGYAKFKEANHNLEDPPCRLGTSNEALAHRPNLTPCHPERPLIVIVIVIVKDISSNYFILVLLVLAAAGGLGVSAAQIGKVCGALVIAVVSTTSTQIMIIQRGGSGAAFPSKSMELRWIRSNSRRKNSNLSSREFGGLKSIPPPLVMPIYISTDPSHINIQELSELYTCCNHSCHRFPKVDPHTGIVQEVMDLNKLHIALSHSCVVVSVFCKPQHVKVTNTTKQNQSQEQQEQIKTGLVGDLMENVMPVNPSNGQLVGFGRAVSDLGLTASIYDVMVVPTLQGMGIGTIIVKRIV</sequence>
<dbReference type="SUPFAM" id="SSF51735">
    <property type="entry name" value="NAD(P)-binding Rossmann-fold domains"/>
    <property type="match status" value="1"/>
</dbReference>
<protein>
    <recommendedName>
        <fullName evidence="2">N-acetyltransferase domain-containing protein</fullName>
    </recommendedName>
</protein>
<feature type="transmembrane region" description="Helical" evidence="1">
    <location>
        <begin position="81"/>
        <end position="100"/>
    </location>
</feature>
<dbReference type="Gene3D" id="3.40.630.30">
    <property type="match status" value="1"/>
</dbReference>
<keyword evidence="4" id="KW-1185">Reference proteome</keyword>
<name>A0A7J9ES43_9ROSI</name>
<dbReference type="AlphaFoldDB" id="A0A7J9ES43"/>
<dbReference type="GO" id="GO:0008080">
    <property type="term" value="F:N-acetyltransferase activity"/>
    <property type="evidence" value="ECO:0007669"/>
    <property type="project" value="TreeGrafter"/>
</dbReference>
<dbReference type="PANTHER" id="PTHR13355:SF15">
    <property type="entry name" value="GCN5-RELATED N-ACETYLTRANSFERASE 3, CHLOROPLASTIC"/>
    <property type="match status" value="1"/>
</dbReference>
<keyword evidence="1" id="KW-1133">Transmembrane helix</keyword>
<accession>A0A7J9ES43</accession>
<dbReference type="Pfam" id="PF00583">
    <property type="entry name" value="Acetyltransf_1"/>
    <property type="match status" value="1"/>
</dbReference>
<feature type="domain" description="N-acetyltransferase" evidence="2">
    <location>
        <begin position="273"/>
        <end position="318"/>
    </location>
</feature>
<dbReference type="PANTHER" id="PTHR13355">
    <property type="entry name" value="GLUCOSAMINE 6-PHOSPHATE N-ACETYLTRANSFERASE"/>
    <property type="match status" value="1"/>
</dbReference>
<dbReference type="InterPro" id="IPR039143">
    <property type="entry name" value="GNPNAT1-like"/>
</dbReference>
<evidence type="ECO:0000256" key="1">
    <source>
        <dbReference type="SAM" id="Phobius"/>
    </source>
</evidence>
<evidence type="ECO:0000313" key="4">
    <source>
        <dbReference type="Proteomes" id="UP000593568"/>
    </source>
</evidence>
<reference evidence="3 4" key="1">
    <citation type="journal article" date="2019" name="Genome Biol. Evol.">
        <title>Insights into the evolution of the New World diploid cottons (Gossypium, subgenus Houzingenia) based on genome sequencing.</title>
        <authorList>
            <person name="Grover C.E."/>
            <person name="Arick M.A. 2nd"/>
            <person name="Thrash A."/>
            <person name="Conover J.L."/>
            <person name="Sanders W.S."/>
            <person name="Peterson D.G."/>
            <person name="Frelichowski J.E."/>
            <person name="Scheffler J.A."/>
            <person name="Scheffler B.E."/>
            <person name="Wendel J.F."/>
        </authorList>
    </citation>
    <scope>NUCLEOTIDE SEQUENCE [LARGE SCALE GENOMIC DNA]</scope>
    <source>
        <strain evidence="3">8</strain>
        <tissue evidence="3">Leaf</tissue>
    </source>
</reference>
<keyword evidence="1" id="KW-0472">Membrane</keyword>
<dbReference type="InterPro" id="IPR036291">
    <property type="entry name" value="NAD(P)-bd_dom_sf"/>
</dbReference>
<comment type="caution">
    <text evidence="3">The sequence shown here is derived from an EMBL/GenBank/DDBJ whole genome shotgun (WGS) entry which is preliminary data.</text>
</comment>
<proteinExistence type="predicted"/>
<keyword evidence="1" id="KW-0812">Transmembrane</keyword>